<dbReference type="SUPFAM" id="SSF53756">
    <property type="entry name" value="UDP-Glycosyltransferase/glycogen phosphorylase"/>
    <property type="match status" value="1"/>
</dbReference>
<gene>
    <name evidence="2" type="ORF">METZ01_LOCUS401719</name>
</gene>
<sequence>ARCGKMCVESPNLTRLQLAVKTFQIAIFTLFGNIFFRRALREGFEGLIFCALDFYAFLLAGILYYEERIRGGGRVADQIQKVKKILIIKAMGIGDVVMATPVFRNIKTTLPDVSLSVLVSAPVDEILKENPYIDKLHSLPQGLTSKNIKKMIGALIDEMNREKYDLIINLQAKNVSSSILKLVHARWKIDRSYYYRDKRTDVLVGCETLNRSGIERDLDCLRRIGLEPKDKYPEVFLKNKDIDFAENFFKNNNLGLNQKTVFLHPVASLEIREWGLKNFSELC</sequence>
<keyword evidence="1" id="KW-1133">Transmembrane helix</keyword>
<accession>A0A382VS64</accession>
<organism evidence="2">
    <name type="scientific">marine metagenome</name>
    <dbReference type="NCBI Taxonomy" id="408172"/>
    <lineage>
        <taxon>unclassified sequences</taxon>
        <taxon>metagenomes</taxon>
        <taxon>ecological metagenomes</taxon>
    </lineage>
</organism>
<dbReference type="GO" id="GO:0005829">
    <property type="term" value="C:cytosol"/>
    <property type="evidence" value="ECO:0007669"/>
    <property type="project" value="TreeGrafter"/>
</dbReference>
<dbReference type="Gene3D" id="3.40.50.2000">
    <property type="entry name" value="Glycogen Phosphorylase B"/>
    <property type="match status" value="1"/>
</dbReference>
<protein>
    <recommendedName>
        <fullName evidence="3">Glycosyltransferase family 9 protein</fullName>
    </recommendedName>
</protein>
<feature type="non-terminal residue" evidence="2">
    <location>
        <position position="283"/>
    </location>
</feature>
<reference evidence="2" key="1">
    <citation type="submission" date="2018-05" db="EMBL/GenBank/DDBJ databases">
        <authorList>
            <person name="Lanie J.A."/>
            <person name="Ng W.-L."/>
            <person name="Kazmierczak K.M."/>
            <person name="Andrzejewski T.M."/>
            <person name="Davidsen T.M."/>
            <person name="Wayne K.J."/>
            <person name="Tettelin H."/>
            <person name="Glass J.I."/>
            <person name="Rusch D."/>
            <person name="Podicherti R."/>
            <person name="Tsui H.-C.T."/>
            <person name="Winkler M.E."/>
        </authorList>
    </citation>
    <scope>NUCLEOTIDE SEQUENCE</scope>
</reference>
<dbReference type="EMBL" id="UINC01153900">
    <property type="protein sequence ID" value="SVD48865.1"/>
    <property type="molecule type" value="Genomic_DNA"/>
</dbReference>
<dbReference type="GO" id="GO:0008713">
    <property type="term" value="F:ADP-heptose-lipopolysaccharide heptosyltransferase activity"/>
    <property type="evidence" value="ECO:0007669"/>
    <property type="project" value="TreeGrafter"/>
</dbReference>
<name>A0A382VS64_9ZZZZ</name>
<feature type="transmembrane region" description="Helical" evidence="1">
    <location>
        <begin position="46"/>
        <end position="65"/>
    </location>
</feature>
<keyword evidence="1" id="KW-0812">Transmembrane</keyword>
<dbReference type="AlphaFoldDB" id="A0A382VS64"/>
<dbReference type="InterPro" id="IPR051199">
    <property type="entry name" value="LPS_LOS_Heptosyltrfase"/>
</dbReference>
<evidence type="ECO:0000256" key="1">
    <source>
        <dbReference type="SAM" id="Phobius"/>
    </source>
</evidence>
<feature type="transmembrane region" description="Helical" evidence="1">
    <location>
        <begin position="20"/>
        <end position="40"/>
    </location>
</feature>
<evidence type="ECO:0008006" key="3">
    <source>
        <dbReference type="Google" id="ProtNLM"/>
    </source>
</evidence>
<evidence type="ECO:0000313" key="2">
    <source>
        <dbReference type="EMBL" id="SVD48865.1"/>
    </source>
</evidence>
<keyword evidence="1" id="KW-0472">Membrane</keyword>
<dbReference type="PANTHER" id="PTHR30160">
    <property type="entry name" value="TETRAACYLDISACCHARIDE 4'-KINASE-RELATED"/>
    <property type="match status" value="1"/>
</dbReference>
<dbReference type="GO" id="GO:0009244">
    <property type="term" value="P:lipopolysaccharide core region biosynthetic process"/>
    <property type="evidence" value="ECO:0007669"/>
    <property type="project" value="TreeGrafter"/>
</dbReference>
<dbReference type="PANTHER" id="PTHR30160:SF1">
    <property type="entry name" value="LIPOPOLYSACCHARIDE 1,2-N-ACETYLGLUCOSAMINETRANSFERASE-RELATED"/>
    <property type="match status" value="1"/>
</dbReference>
<proteinExistence type="predicted"/>
<feature type="non-terminal residue" evidence="2">
    <location>
        <position position="1"/>
    </location>
</feature>